<keyword evidence="3" id="KW-0378">Hydrolase</keyword>
<dbReference type="InterPro" id="IPR024087">
    <property type="entry name" value="Creatininase-like_sf"/>
</dbReference>
<evidence type="ECO:0000256" key="2">
    <source>
        <dbReference type="ARBA" id="ARBA00022723"/>
    </source>
</evidence>
<protein>
    <submittedName>
        <fullName evidence="6">Creatininase</fullName>
    </submittedName>
</protein>
<reference evidence="7" key="1">
    <citation type="submission" date="2015-10" db="EMBL/GenBank/DDBJ databases">
        <authorList>
            <person name="Regsiter A."/>
            <person name="william w."/>
        </authorList>
    </citation>
    <scope>NUCLEOTIDE SEQUENCE [LARGE SCALE GENOMIC DNA]</scope>
</reference>
<dbReference type="AlphaFoldDB" id="A0A1J1LF43"/>
<dbReference type="GO" id="GO:0046872">
    <property type="term" value="F:metal ion binding"/>
    <property type="evidence" value="ECO:0007669"/>
    <property type="project" value="UniProtKB-KW"/>
</dbReference>
<keyword evidence="4" id="KW-0862">Zinc</keyword>
<comment type="similarity">
    <text evidence="5">Belongs to the creatininase superfamily.</text>
</comment>
<gene>
    <name evidence="6" type="ORF">PL9214290790</name>
</gene>
<dbReference type="EMBL" id="CZDF01000132">
    <property type="protein sequence ID" value="CUR31199.1"/>
    <property type="molecule type" value="Genomic_DNA"/>
</dbReference>
<evidence type="ECO:0000313" key="7">
    <source>
        <dbReference type="Proteomes" id="UP000184315"/>
    </source>
</evidence>
<dbReference type="Proteomes" id="UP000184315">
    <property type="component" value="Unassembled WGS sequence"/>
</dbReference>
<accession>A0A1J1LF43</accession>
<keyword evidence="7" id="KW-1185">Reference proteome</keyword>
<keyword evidence="2" id="KW-0479">Metal-binding</keyword>
<organism evidence="6 7">
    <name type="scientific">Planktothrix tepida PCC 9214</name>
    <dbReference type="NCBI Taxonomy" id="671072"/>
    <lineage>
        <taxon>Bacteria</taxon>
        <taxon>Bacillati</taxon>
        <taxon>Cyanobacteriota</taxon>
        <taxon>Cyanophyceae</taxon>
        <taxon>Oscillatoriophycideae</taxon>
        <taxon>Oscillatoriales</taxon>
        <taxon>Microcoleaceae</taxon>
        <taxon>Planktothrix</taxon>
    </lineage>
</organism>
<evidence type="ECO:0000256" key="3">
    <source>
        <dbReference type="ARBA" id="ARBA00022801"/>
    </source>
</evidence>
<dbReference type="Gene3D" id="3.40.50.10310">
    <property type="entry name" value="Creatininase"/>
    <property type="match status" value="1"/>
</dbReference>
<dbReference type="PANTHER" id="PTHR35005">
    <property type="entry name" value="3-DEHYDRO-SCYLLO-INOSOSE HYDROLASE"/>
    <property type="match status" value="1"/>
</dbReference>
<evidence type="ECO:0000256" key="5">
    <source>
        <dbReference type="ARBA" id="ARBA00024029"/>
    </source>
</evidence>
<proteinExistence type="inferred from homology"/>
<evidence type="ECO:0000256" key="4">
    <source>
        <dbReference type="ARBA" id="ARBA00022833"/>
    </source>
</evidence>
<dbReference type="STRING" id="671072.PL9214290790"/>
<dbReference type="SUPFAM" id="SSF102215">
    <property type="entry name" value="Creatininase"/>
    <property type="match status" value="1"/>
</dbReference>
<dbReference type="Pfam" id="PF02633">
    <property type="entry name" value="Creatininase"/>
    <property type="match status" value="1"/>
</dbReference>
<evidence type="ECO:0000256" key="1">
    <source>
        <dbReference type="ARBA" id="ARBA00001947"/>
    </source>
</evidence>
<dbReference type="GO" id="GO:0016811">
    <property type="term" value="F:hydrolase activity, acting on carbon-nitrogen (but not peptide) bonds, in linear amides"/>
    <property type="evidence" value="ECO:0007669"/>
    <property type="project" value="TreeGrafter"/>
</dbReference>
<dbReference type="GO" id="GO:0009231">
    <property type="term" value="P:riboflavin biosynthetic process"/>
    <property type="evidence" value="ECO:0007669"/>
    <property type="project" value="TreeGrafter"/>
</dbReference>
<dbReference type="OrthoDB" id="9801445at2"/>
<comment type="cofactor">
    <cofactor evidence="1">
        <name>Zn(2+)</name>
        <dbReference type="ChEBI" id="CHEBI:29105"/>
    </cofactor>
</comment>
<evidence type="ECO:0000313" key="6">
    <source>
        <dbReference type="EMBL" id="CUR31199.1"/>
    </source>
</evidence>
<name>A0A1J1LF43_9CYAN</name>
<dbReference type="PANTHER" id="PTHR35005:SF1">
    <property type="entry name" value="2-AMINO-5-FORMYLAMINO-6-RIBOSYLAMINOPYRIMIDIN-4(3H)-ONE 5'-MONOPHOSPHATE DEFORMYLASE"/>
    <property type="match status" value="1"/>
</dbReference>
<dbReference type="InterPro" id="IPR003785">
    <property type="entry name" value="Creatininase/forma_Hydrolase"/>
</dbReference>
<dbReference type="RefSeq" id="WP_072718100.1">
    <property type="nucleotide sequence ID" value="NZ_LN889782.1"/>
</dbReference>
<sequence>MLHNFIPPERFFPYLTWAEIESMADKNNVVILQPIGAIEQHGPHLPLIVDAAIATAVTGQALAQLNDNIPAYALPTIYYGKSNEHWHFPGTITLSSQTLMAVLMELGESIYRAGFRKLAFINAHGGQPQILEMVARDLHQKYEDFSVFPLFVWRVANIAGELLTPKELELGIHAGDAETSLMLSLLPEQVKMEKAVCEYPQGLPENSLLSMEGKLPFAWVTQDLTKTGVLGDATVATKEKGDRILASLVNSWVQVIEDLYKFKQPQKFRD</sequence>